<dbReference type="RefSeq" id="WP_036907963.1">
    <property type="nucleotide sequence ID" value="NZ_CP138967.1"/>
</dbReference>
<dbReference type="AlphaFoldDB" id="A0A0A2BXF7"/>
<name>A0A0A2BXF7_PROMR</name>
<reference evidence="2" key="1">
    <citation type="journal article" date="2014" name="Sci. Data">
        <title>Genomes of diverse isolates of the marine cyanobacterium Prochlorococcus.</title>
        <authorList>
            <person name="Biller S."/>
            <person name="Berube P."/>
            <person name="Thompson J."/>
            <person name="Kelly L."/>
            <person name="Roggensack S."/>
            <person name="Awad L."/>
            <person name="Roache-Johnson K."/>
            <person name="Ding H."/>
            <person name="Giovannoni S.J."/>
            <person name="Moore L.R."/>
            <person name="Chisholm S.W."/>
        </authorList>
    </citation>
    <scope>NUCLEOTIDE SEQUENCE [LARGE SCALE GENOMIC DNA]</scope>
    <source>
        <strain evidence="2">PAC1</strain>
    </source>
</reference>
<accession>A0A0A2BXF7</accession>
<dbReference type="Proteomes" id="UP000030392">
    <property type="component" value="Unassembled WGS sequence"/>
</dbReference>
<dbReference type="EMBL" id="JNAX01000016">
    <property type="protein sequence ID" value="KGG18776.1"/>
    <property type="molecule type" value="Genomic_DNA"/>
</dbReference>
<sequence>MVRGLTDKRAFEFFLIEKGVSAKDIGWILSKLDSQEYVLDDCHYMAQIPSKESETKAKEIFINRYFVLNLRGVISENNPNDLFQECIDKKKMWVLLEKNFGATCIKLPDASVDVDTYLFVCGPNKKCRDVTNAQSFMFFSPNKIKEPKKPNPLEMSSLRLAG</sequence>
<proteinExistence type="predicted"/>
<protein>
    <submittedName>
        <fullName evidence="1">Uncharacterized protein</fullName>
    </submittedName>
</protein>
<evidence type="ECO:0000313" key="1">
    <source>
        <dbReference type="EMBL" id="KGG18776.1"/>
    </source>
</evidence>
<comment type="caution">
    <text evidence="1">The sequence shown here is derived from an EMBL/GenBank/DDBJ whole genome shotgun (WGS) entry which is preliminary data.</text>
</comment>
<gene>
    <name evidence="1" type="ORF">EV03_2295</name>
</gene>
<evidence type="ECO:0000313" key="2">
    <source>
        <dbReference type="Proteomes" id="UP000030392"/>
    </source>
</evidence>
<organism evidence="1 2">
    <name type="scientific">Prochlorococcus marinus str. PAC1</name>
    <dbReference type="NCBI Taxonomy" id="59924"/>
    <lineage>
        <taxon>Bacteria</taxon>
        <taxon>Bacillati</taxon>
        <taxon>Cyanobacteriota</taxon>
        <taxon>Cyanophyceae</taxon>
        <taxon>Synechococcales</taxon>
        <taxon>Prochlorococcaceae</taxon>
        <taxon>Prochlorococcus</taxon>
    </lineage>
</organism>